<protein>
    <submittedName>
        <fullName evidence="2">Uncharacterized protein</fullName>
    </submittedName>
</protein>
<sequence>MDDDLGLDYIVKHFDIYTTSTIPHPQQFWECLCIARDQALTKSNILSGFEASGIWPFCPEKVIDRHENQNEITSKKAIFTPSTPFKIDFQYHVIEPNSLGVKEFRSSKQVKTHFKKHIQGPRKLDRAYIEQEKACIAAATTLVAEKAANREVRKLAKEQNAKEAKEHAEELRKAK</sequence>
<dbReference type="EMBL" id="ML121532">
    <property type="protein sequence ID" value="RPB27268.1"/>
    <property type="molecule type" value="Genomic_DNA"/>
</dbReference>
<name>A0A3N4M008_9PEZI</name>
<evidence type="ECO:0000313" key="3">
    <source>
        <dbReference type="Proteomes" id="UP000267821"/>
    </source>
</evidence>
<dbReference type="InParanoid" id="A0A3N4M008"/>
<dbReference type="Proteomes" id="UP000267821">
    <property type="component" value="Unassembled WGS sequence"/>
</dbReference>
<accession>A0A3N4M008</accession>
<keyword evidence="3" id="KW-1185">Reference proteome</keyword>
<reference evidence="2 3" key="1">
    <citation type="journal article" date="2018" name="Nat. Ecol. Evol.">
        <title>Pezizomycetes genomes reveal the molecular basis of ectomycorrhizal truffle lifestyle.</title>
        <authorList>
            <person name="Murat C."/>
            <person name="Payen T."/>
            <person name="Noel B."/>
            <person name="Kuo A."/>
            <person name="Morin E."/>
            <person name="Chen J."/>
            <person name="Kohler A."/>
            <person name="Krizsan K."/>
            <person name="Balestrini R."/>
            <person name="Da Silva C."/>
            <person name="Montanini B."/>
            <person name="Hainaut M."/>
            <person name="Levati E."/>
            <person name="Barry K.W."/>
            <person name="Belfiori B."/>
            <person name="Cichocki N."/>
            <person name="Clum A."/>
            <person name="Dockter R.B."/>
            <person name="Fauchery L."/>
            <person name="Guy J."/>
            <person name="Iotti M."/>
            <person name="Le Tacon F."/>
            <person name="Lindquist E.A."/>
            <person name="Lipzen A."/>
            <person name="Malagnac F."/>
            <person name="Mello A."/>
            <person name="Molinier V."/>
            <person name="Miyauchi S."/>
            <person name="Poulain J."/>
            <person name="Riccioni C."/>
            <person name="Rubini A."/>
            <person name="Sitrit Y."/>
            <person name="Splivallo R."/>
            <person name="Traeger S."/>
            <person name="Wang M."/>
            <person name="Zifcakova L."/>
            <person name="Wipf D."/>
            <person name="Zambonelli A."/>
            <person name="Paolocci F."/>
            <person name="Nowrousian M."/>
            <person name="Ottonello S."/>
            <person name="Baldrian P."/>
            <person name="Spatafora J.W."/>
            <person name="Henrissat B."/>
            <person name="Nagy L.G."/>
            <person name="Aury J.M."/>
            <person name="Wincker P."/>
            <person name="Grigoriev I.V."/>
            <person name="Bonfante P."/>
            <person name="Martin F.M."/>
        </authorList>
    </citation>
    <scope>NUCLEOTIDE SEQUENCE [LARGE SCALE GENOMIC DNA]</scope>
    <source>
        <strain evidence="2 3">ATCC MYA-4762</strain>
    </source>
</reference>
<dbReference type="AlphaFoldDB" id="A0A3N4M008"/>
<evidence type="ECO:0000256" key="1">
    <source>
        <dbReference type="SAM" id="MobiDB-lite"/>
    </source>
</evidence>
<evidence type="ECO:0000313" key="2">
    <source>
        <dbReference type="EMBL" id="RPB27268.1"/>
    </source>
</evidence>
<organism evidence="2 3">
    <name type="scientific">Terfezia boudieri ATCC MYA-4762</name>
    <dbReference type="NCBI Taxonomy" id="1051890"/>
    <lineage>
        <taxon>Eukaryota</taxon>
        <taxon>Fungi</taxon>
        <taxon>Dikarya</taxon>
        <taxon>Ascomycota</taxon>
        <taxon>Pezizomycotina</taxon>
        <taxon>Pezizomycetes</taxon>
        <taxon>Pezizales</taxon>
        <taxon>Pezizaceae</taxon>
        <taxon>Terfezia</taxon>
    </lineage>
</organism>
<dbReference type="OrthoDB" id="5396311at2759"/>
<proteinExistence type="predicted"/>
<gene>
    <name evidence="2" type="ORF">L211DRAFT_834957</name>
</gene>
<feature type="region of interest" description="Disordered" evidence="1">
    <location>
        <begin position="156"/>
        <end position="175"/>
    </location>
</feature>